<dbReference type="Proteomes" id="UP000690515">
    <property type="component" value="Unassembled WGS sequence"/>
</dbReference>
<dbReference type="EMBL" id="JAGSOY010000002">
    <property type="protein sequence ID" value="MBU2709783.1"/>
    <property type="molecule type" value="Genomic_DNA"/>
</dbReference>
<proteinExistence type="predicted"/>
<accession>A0ABS5Z773</accession>
<sequence>MPSILFVKSLLLGLFLFSQLAYSHTSFISFYNIILKSGFGYIYGSFSQQGVDIALGSYYGKARYSELNIKEKEKLLSRYLLDNISIKVGGEKIVLNVNNVRFGNHETNVDINMLNVLKKVNELDVKITAMSEIRNQQNVVVLKFENKKEKMILSRKNDFKYKVLGETSGMMK</sequence>
<name>A0ABS5Z773_9GAMM</name>
<gene>
    <name evidence="1" type="ORF">KCG35_01775</name>
</gene>
<dbReference type="InterPro" id="IPR046525">
    <property type="entry name" value="DUF6702"/>
</dbReference>
<reference evidence="1 2" key="1">
    <citation type="submission" date="2021-04" db="EMBL/GenBank/DDBJ databases">
        <authorList>
            <person name="Pira H."/>
            <person name="Risdian C."/>
            <person name="Wink J."/>
        </authorList>
    </citation>
    <scope>NUCLEOTIDE SEQUENCE [LARGE SCALE GENOMIC DNA]</scope>
    <source>
        <strain evidence="1 2">WH53</strain>
    </source>
</reference>
<evidence type="ECO:0000313" key="2">
    <source>
        <dbReference type="Proteomes" id="UP000690515"/>
    </source>
</evidence>
<dbReference type="RefSeq" id="WP_215817944.1">
    <property type="nucleotide sequence ID" value="NZ_JAGSOY010000002.1"/>
</dbReference>
<organism evidence="1 2">
    <name type="scientific">Zooshikella harenae</name>
    <dbReference type="NCBI Taxonomy" id="2827238"/>
    <lineage>
        <taxon>Bacteria</taxon>
        <taxon>Pseudomonadati</taxon>
        <taxon>Pseudomonadota</taxon>
        <taxon>Gammaproteobacteria</taxon>
        <taxon>Oceanospirillales</taxon>
        <taxon>Zooshikellaceae</taxon>
        <taxon>Zooshikella</taxon>
    </lineage>
</organism>
<protein>
    <submittedName>
        <fullName evidence="1">Uncharacterized protein</fullName>
    </submittedName>
</protein>
<keyword evidence="2" id="KW-1185">Reference proteome</keyword>
<comment type="caution">
    <text evidence="1">The sequence shown here is derived from an EMBL/GenBank/DDBJ whole genome shotgun (WGS) entry which is preliminary data.</text>
</comment>
<evidence type="ECO:0000313" key="1">
    <source>
        <dbReference type="EMBL" id="MBU2709783.1"/>
    </source>
</evidence>
<dbReference type="Pfam" id="PF20420">
    <property type="entry name" value="DUF6702"/>
    <property type="match status" value="1"/>
</dbReference>